<dbReference type="GO" id="GO:0016787">
    <property type="term" value="F:hydrolase activity"/>
    <property type="evidence" value="ECO:0007669"/>
    <property type="project" value="UniProtKB-KW"/>
</dbReference>
<keyword evidence="2" id="KW-0378">Hydrolase</keyword>
<dbReference type="AlphaFoldDB" id="A0A2T5IX13"/>
<dbReference type="InterPro" id="IPR051044">
    <property type="entry name" value="MAG_DAG_Lipase"/>
</dbReference>
<dbReference type="PANTHER" id="PTHR11614">
    <property type="entry name" value="PHOSPHOLIPASE-RELATED"/>
    <property type="match status" value="1"/>
</dbReference>
<organism evidence="2 3">
    <name type="scientific">Agitococcus lubricus</name>
    <dbReference type="NCBI Taxonomy" id="1077255"/>
    <lineage>
        <taxon>Bacteria</taxon>
        <taxon>Pseudomonadati</taxon>
        <taxon>Pseudomonadota</taxon>
        <taxon>Gammaproteobacteria</taxon>
        <taxon>Moraxellales</taxon>
        <taxon>Moraxellaceae</taxon>
        <taxon>Agitococcus</taxon>
    </lineage>
</organism>
<reference evidence="2 3" key="1">
    <citation type="submission" date="2018-04" db="EMBL/GenBank/DDBJ databases">
        <title>Genomic Encyclopedia of Archaeal and Bacterial Type Strains, Phase II (KMG-II): from individual species to whole genera.</title>
        <authorList>
            <person name="Goeker M."/>
        </authorList>
    </citation>
    <scope>NUCLEOTIDE SEQUENCE [LARGE SCALE GENOMIC DNA]</scope>
    <source>
        <strain evidence="2 3">DSM 5822</strain>
    </source>
</reference>
<dbReference type="InterPro" id="IPR029058">
    <property type="entry name" value="AB_hydrolase_fold"/>
</dbReference>
<dbReference type="OrthoDB" id="9806902at2"/>
<evidence type="ECO:0000259" key="1">
    <source>
        <dbReference type="Pfam" id="PF12146"/>
    </source>
</evidence>
<protein>
    <submittedName>
        <fullName evidence="2">Alpha-beta hydrolase superfamily lysophospholipase</fullName>
    </submittedName>
</protein>
<comment type="caution">
    <text evidence="2">The sequence shown here is derived from an EMBL/GenBank/DDBJ whole genome shotgun (WGS) entry which is preliminary data.</text>
</comment>
<evidence type="ECO:0000313" key="2">
    <source>
        <dbReference type="EMBL" id="PTQ88490.1"/>
    </source>
</evidence>
<accession>A0A2T5IX13</accession>
<dbReference type="Gene3D" id="3.40.50.1820">
    <property type="entry name" value="alpha/beta hydrolase"/>
    <property type="match status" value="1"/>
</dbReference>
<dbReference type="RefSeq" id="WP_107866134.1">
    <property type="nucleotide sequence ID" value="NZ_QAON01000011.1"/>
</dbReference>
<dbReference type="InterPro" id="IPR022742">
    <property type="entry name" value="Hydrolase_4"/>
</dbReference>
<name>A0A2T5IX13_9GAMM</name>
<dbReference type="Pfam" id="PF12146">
    <property type="entry name" value="Hydrolase_4"/>
    <property type="match status" value="1"/>
</dbReference>
<evidence type="ECO:0000313" key="3">
    <source>
        <dbReference type="Proteomes" id="UP000244223"/>
    </source>
</evidence>
<proteinExistence type="predicted"/>
<sequence length="312" mass="34805">MNNPNLSPDATLLYLPTPDGHKIPVRHWPVSKPRAVIHLVHGMAEHSGNYDDIAAFLNQYGYAVLAHDHRCHGLAVADTPLGNVSRHQHWQGILQDMALLHNWIKATYQKTSVIIVAHSMGSFISQAFIQAHPKAIQALALSGSDYLAPWFTKSSVKLAALECVRQGSNGRSPIIHALGFGKFAKTFKPQRTDFDWLSRDSHFVDKYVADPLCGFKLANSYWRDFLSTLATIYQPKNMAKTSDGLPIYLFAGRADPVGHMGKGVQKLAAMYQKHTKAVLSLKLYPEARHAILHESNANEVRYDLLSWLMTVS</sequence>
<gene>
    <name evidence="2" type="ORF">C8N29_11111</name>
</gene>
<keyword evidence="3" id="KW-1185">Reference proteome</keyword>
<dbReference type="EMBL" id="QAON01000011">
    <property type="protein sequence ID" value="PTQ88490.1"/>
    <property type="molecule type" value="Genomic_DNA"/>
</dbReference>
<feature type="domain" description="Serine aminopeptidase S33" evidence="1">
    <location>
        <begin position="32"/>
        <end position="295"/>
    </location>
</feature>
<dbReference type="SUPFAM" id="SSF53474">
    <property type="entry name" value="alpha/beta-Hydrolases"/>
    <property type="match status" value="1"/>
</dbReference>
<dbReference type="Proteomes" id="UP000244223">
    <property type="component" value="Unassembled WGS sequence"/>
</dbReference>